<dbReference type="InterPro" id="IPR002401">
    <property type="entry name" value="Cyt_P450_E_grp-I"/>
</dbReference>
<dbReference type="PRINTS" id="PR00463">
    <property type="entry name" value="EP450I"/>
</dbReference>
<evidence type="ECO:0000313" key="14">
    <source>
        <dbReference type="EMBL" id="KAK7438608.1"/>
    </source>
</evidence>
<comment type="pathway">
    <text evidence="3">Secondary metabolite biosynthesis; terpenoid biosynthesis.</text>
</comment>
<evidence type="ECO:0000256" key="8">
    <source>
        <dbReference type="ARBA" id="ARBA00022989"/>
    </source>
</evidence>
<keyword evidence="8" id="KW-1133">Transmembrane helix</keyword>
<comment type="caution">
    <text evidence="14">The sequence shown here is derived from an EMBL/GenBank/DDBJ whole genome shotgun (WGS) entry which is preliminary data.</text>
</comment>
<dbReference type="SUPFAM" id="SSF48264">
    <property type="entry name" value="Cytochrome P450"/>
    <property type="match status" value="1"/>
</dbReference>
<evidence type="ECO:0000256" key="3">
    <source>
        <dbReference type="ARBA" id="ARBA00004721"/>
    </source>
</evidence>
<keyword evidence="9 13" id="KW-0560">Oxidoreductase</keyword>
<dbReference type="InterPro" id="IPR017972">
    <property type="entry name" value="Cyt_P450_CS"/>
</dbReference>
<comment type="subcellular location">
    <subcellularLocation>
        <location evidence="2">Membrane</location>
    </subcellularLocation>
</comment>
<dbReference type="InterPro" id="IPR036396">
    <property type="entry name" value="Cyt_P450_sf"/>
</dbReference>
<dbReference type="PANTHER" id="PTHR24305">
    <property type="entry name" value="CYTOCHROME P450"/>
    <property type="match status" value="1"/>
</dbReference>
<keyword evidence="6" id="KW-0812">Transmembrane</keyword>
<organism evidence="14 15">
    <name type="scientific">Marasmiellus scandens</name>
    <dbReference type="NCBI Taxonomy" id="2682957"/>
    <lineage>
        <taxon>Eukaryota</taxon>
        <taxon>Fungi</taxon>
        <taxon>Dikarya</taxon>
        <taxon>Basidiomycota</taxon>
        <taxon>Agaricomycotina</taxon>
        <taxon>Agaricomycetes</taxon>
        <taxon>Agaricomycetidae</taxon>
        <taxon>Agaricales</taxon>
        <taxon>Marasmiineae</taxon>
        <taxon>Omphalotaceae</taxon>
        <taxon>Marasmiellus</taxon>
    </lineage>
</organism>
<dbReference type="EMBL" id="JBANRG010000078">
    <property type="protein sequence ID" value="KAK7438608.1"/>
    <property type="molecule type" value="Genomic_DNA"/>
</dbReference>
<dbReference type="Proteomes" id="UP001498398">
    <property type="component" value="Unassembled WGS sequence"/>
</dbReference>
<evidence type="ECO:0000256" key="5">
    <source>
        <dbReference type="ARBA" id="ARBA00022617"/>
    </source>
</evidence>
<comment type="cofactor">
    <cofactor evidence="1">
        <name>heme</name>
        <dbReference type="ChEBI" id="CHEBI:30413"/>
    </cofactor>
</comment>
<keyword evidence="5 13" id="KW-0349">Heme</keyword>
<proteinExistence type="inferred from homology"/>
<evidence type="ECO:0000256" key="9">
    <source>
        <dbReference type="ARBA" id="ARBA00023002"/>
    </source>
</evidence>
<evidence type="ECO:0000256" key="7">
    <source>
        <dbReference type="ARBA" id="ARBA00022723"/>
    </source>
</evidence>
<dbReference type="Pfam" id="PF00067">
    <property type="entry name" value="p450"/>
    <property type="match status" value="1"/>
</dbReference>
<evidence type="ECO:0000256" key="2">
    <source>
        <dbReference type="ARBA" id="ARBA00004370"/>
    </source>
</evidence>
<evidence type="ECO:0000256" key="4">
    <source>
        <dbReference type="ARBA" id="ARBA00010617"/>
    </source>
</evidence>
<keyword evidence="11 13" id="KW-0503">Monooxygenase</keyword>
<dbReference type="PROSITE" id="PS00086">
    <property type="entry name" value="CYTOCHROME_P450"/>
    <property type="match status" value="1"/>
</dbReference>
<keyword evidence="12" id="KW-0472">Membrane</keyword>
<dbReference type="InterPro" id="IPR001128">
    <property type="entry name" value="Cyt_P450"/>
</dbReference>
<evidence type="ECO:0000256" key="6">
    <source>
        <dbReference type="ARBA" id="ARBA00022692"/>
    </source>
</evidence>
<evidence type="ECO:0000256" key="1">
    <source>
        <dbReference type="ARBA" id="ARBA00001971"/>
    </source>
</evidence>
<keyword evidence="15" id="KW-1185">Reference proteome</keyword>
<accession>A0ABR1IUV0</accession>
<keyword evidence="10 13" id="KW-0408">Iron</keyword>
<dbReference type="Gene3D" id="1.10.630.10">
    <property type="entry name" value="Cytochrome P450"/>
    <property type="match status" value="1"/>
</dbReference>
<evidence type="ECO:0000313" key="15">
    <source>
        <dbReference type="Proteomes" id="UP001498398"/>
    </source>
</evidence>
<evidence type="ECO:0008006" key="16">
    <source>
        <dbReference type="Google" id="ProtNLM"/>
    </source>
</evidence>
<keyword evidence="7 13" id="KW-0479">Metal-binding</keyword>
<reference evidence="14 15" key="1">
    <citation type="submission" date="2024-01" db="EMBL/GenBank/DDBJ databases">
        <title>A draft genome for the cacao thread blight pathogen Marasmiellus scandens.</title>
        <authorList>
            <person name="Baruah I.K."/>
            <person name="Leung J."/>
            <person name="Bukari Y."/>
            <person name="Amoako-Attah I."/>
            <person name="Meinhardt L.W."/>
            <person name="Bailey B.A."/>
            <person name="Cohen S.P."/>
        </authorList>
    </citation>
    <scope>NUCLEOTIDE SEQUENCE [LARGE SCALE GENOMIC DNA]</scope>
    <source>
        <strain evidence="14 15">GH-19</strain>
    </source>
</reference>
<gene>
    <name evidence="14" type="ORF">VKT23_017942</name>
</gene>
<name>A0ABR1IUV0_9AGAR</name>
<evidence type="ECO:0000256" key="12">
    <source>
        <dbReference type="ARBA" id="ARBA00023136"/>
    </source>
</evidence>
<protein>
    <recommendedName>
        <fullName evidence="16">Cytochrome P450</fullName>
    </recommendedName>
</protein>
<comment type="similarity">
    <text evidence="4 13">Belongs to the cytochrome P450 family.</text>
</comment>
<evidence type="ECO:0000256" key="13">
    <source>
        <dbReference type="RuleBase" id="RU000461"/>
    </source>
</evidence>
<evidence type="ECO:0000256" key="10">
    <source>
        <dbReference type="ARBA" id="ARBA00023004"/>
    </source>
</evidence>
<dbReference type="PANTHER" id="PTHR24305:SF166">
    <property type="entry name" value="CYTOCHROME P450 12A4, MITOCHONDRIAL-RELATED"/>
    <property type="match status" value="1"/>
</dbReference>
<dbReference type="InterPro" id="IPR050121">
    <property type="entry name" value="Cytochrome_P450_monoxygenase"/>
</dbReference>
<sequence length="353" mass="40311">MPAFGATRIKDMLEDMREVCNEMINKWTGGSPGAFLDPTDDLTRVALDTIALCSMSYRLNSFSSETTPPFVRAMTDCLRECNSRANRPAVIQAWITATNGKYHDDIRLMRDTAREILEERRKRPAEKNDMLNAMLKDRKPDALADESIIDNLLTFLIAGHETTSGTMSFTIYYLLKHPEVMEKLRNEVDEIIGDQPAEVRDLNRMPYLHAVLREAMRLQPTAAIRVVNSVEDTTIGNGRYFLPKGAAIALLTWDAHRDVAVWGEDAEEFRPERMLEGRFESLPLNAWQPFGYGMRSCIGRSFAWQEMCLVLASIIQHFELSLADPLYELKMTQAITIKPKDFYITAKPRHSKR</sequence>
<dbReference type="PRINTS" id="PR00385">
    <property type="entry name" value="P450"/>
</dbReference>
<evidence type="ECO:0000256" key="11">
    <source>
        <dbReference type="ARBA" id="ARBA00023033"/>
    </source>
</evidence>